<evidence type="ECO:0000313" key="4">
    <source>
        <dbReference type="Proteomes" id="UP000327011"/>
    </source>
</evidence>
<feature type="domain" description="ABC transporter" evidence="2">
    <location>
        <begin position="1"/>
        <end position="205"/>
    </location>
</feature>
<evidence type="ECO:0000313" key="3">
    <source>
        <dbReference type="EMBL" id="KAA9375210.1"/>
    </source>
</evidence>
<reference evidence="3 4" key="1">
    <citation type="submission" date="2019-09" db="EMBL/GenBank/DDBJ databases">
        <title>Screening of Novel Bioactive Compounds from Soil-Associated.</title>
        <authorList>
            <person name="Gong X."/>
        </authorList>
    </citation>
    <scope>NUCLEOTIDE SEQUENCE [LARGE SCALE GENOMIC DNA]</scope>
    <source>
        <strain evidence="3 4">Gxj-6</strain>
    </source>
</reference>
<organism evidence="3 4">
    <name type="scientific">Microbispora cellulosiformans</name>
    <dbReference type="NCBI Taxonomy" id="2614688"/>
    <lineage>
        <taxon>Bacteria</taxon>
        <taxon>Bacillati</taxon>
        <taxon>Actinomycetota</taxon>
        <taxon>Actinomycetes</taxon>
        <taxon>Streptosporangiales</taxon>
        <taxon>Streptosporangiaceae</taxon>
        <taxon>Microbispora</taxon>
    </lineage>
</organism>
<dbReference type="PROSITE" id="PS00211">
    <property type="entry name" value="ABC_TRANSPORTER_1"/>
    <property type="match status" value="1"/>
</dbReference>
<evidence type="ECO:0000259" key="2">
    <source>
        <dbReference type="PROSITE" id="PS50893"/>
    </source>
</evidence>
<dbReference type="SUPFAM" id="SSF52540">
    <property type="entry name" value="P-loop containing nucleoside triphosphate hydrolases"/>
    <property type="match status" value="1"/>
</dbReference>
<dbReference type="EMBL" id="VYTZ01000012">
    <property type="protein sequence ID" value="KAA9375210.1"/>
    <property type="molecule type" value="Genomic_DNA"/>
</dbReference>
<proteinExistence type="predicted"/>
<feature type="region of interest" description="Disordered" evidence="1">
    <location>
        <begin position="226"/>
        <end position="301"/>
    </location>
</feature>
<dbReference type="InterPro" id="IPR027417">
    <property type="entry name" value="P-loop_NTPase"/>
</dbReference>
<name>A0A5J5JXX8_9ACTN</name>
<evidence type="ECO:0000256" key="1">
    <source>
        <dbReference type="SAM" id="MobiDB-lite"/>
    </source>
</evidence>
<dbReference type="AlphaFoldDB" id="A0A5J5JXX8"/>
<protein>
    <submittedName>
        <fullName evidence="3">ATP-binding cassette domain-containing protein</fullName>
    </submittedName>
</protein>
<accession>A0A5J5JXX8</accession>
<dbReference type="PANTHER" id="PTHR24221">
    <property type="entry name" value="ATP-BINDING CASSETTE SUB-FAMILY B"/>
    <property type="match status" value="1"/>
</dbReference>
<keyword evidence="3" id="KW-0067">ATP-binding</keyword>
<gene>
    <name evidence="3" type="ORF">F5972_27935</name>
</gene>
<dbReference type="Gene3D" id="3.40.50.300">
    <property type="entry name" value="P-loop containing nucleotide triphosphate hydrolases"/>
    <property type="match status" value="1"/>
</dbReference>
<dbReference type="InterPro" id="IPR039421">
    <property type="entry name" value="Type_1_exporter"/>
</dbReference>
<dbReference type="Proteomes" id="UP000327011">
    <property type="component" value="Unassembled WGS sequence"/>
</dbReference>
<dbReference type="GO" id="GO:0016887">
    <property type="term" value="F:ATP hydrolysis activity"/>
    <property type="evidence" value="ECO:0007669"/>
    <property type="project" value="InterPro"/>
</dbReference>
<dbReference type="GO" id="GO:0005524">
    <property type="term" value="F:ATP binding"/>
    <property type="evidence" value="ECO:0007669"/>
    <property type="project" value="UniProtKB-KW"/>
</dbReference>
<keyword evidence="3" id="KW-0547">Nucleotide-binding</keyword>
<keyword evidence="4" id="KW-1185">Reference proteome</keyword>
<dbReference type="PANTHER" id="PTHR24221:SF654">
    <property type="entry name" value="ATP-BINDING CASSETTE SUB-FAMILY B MEMBER 6"/>
    <property type="match status" value="1"/>
</dbReference>
<dbReference type="GO" id="GO:0034040">
    <property type="term" value="F:ATPase-coupled lipid transmembrane transporter activity"/>
    <property type="evidence" value="ECO:0007669"/>
    <property type="project" value="TreeGrafter"/>
</dbReference>
<dbReference type="InterPro" id="IPR003439">
    <property type="entry name" value="ABC_transporter-like_ATP-bd"/>
</dbReference>
<dbReference type="PROSITE" id="PS50893">
    <property type="entry name" value="ABC_TRANSPORTER_2"/>
    <property type="match status" value="1"/>
</dbReference>
<dbReference type="Pfam" id="PF00005">
    <property type="entry name" value="ABC_tran"/>
    <property type="match status" value="1"/>
</dbReference>
<dbReference type="InterPro" id="IPR017871">
    <property type="entry name" value="ABC_transporter-like_CS"/>
</dbReference>
<comment type="caution">
    <text evidence="3">The sequence shown here is derived from an EMBL/GenBank/DDBJ whole genome shotgun (WGS) entry which is preliminary data.</text>
</comment>
<sequence>MEISKSCSPGAGTSTLARLMLGLHQPTTGTVGFDGVPLDALDRGALRRHFGVVTQEPHLFTGTIRDNIALARPDASLAEVVEAARLACLHEEIEAMPLGYDTRLSEGMGLSGGQRQRLALARALLGRPTVLLLDEATSHLDTVTEARIEWNLAMLPQTRIVIAHRLSTVRDAGQIVVIDGGRIVEHGRHRDLLARGGHYAALVANQDGPVIGQVIARLFAVRRAAPEPPAEVVHTPRAEGPRSRSAAAGVKFTEQRTGDRSVWPHPPLAGLNSFTATPTIRADDTGWLTRSEEDAEDDENG</sequence>